<sequence>MKKIIILFTSVIFLGLGAYFFVLKSAPKKIEVDKVEPKLEKLMTTDEKSFVSKTHRQSKDIEQRRDNLKFFIDSKMLLSGGGIATNYLESPETTEVATGHEMLSESSGLYLRNLELTDTKGRFDSFYKETKKIFYDKVQFSYRIDEQGNKFSVNASVDDLRIIRALLGASARFGAEDYSKEIDTLAKNFMKTSMDDNILIDFYDVEQQKKSTNTSLFYIDLKTLGYLYKKYNVSADYLQYHYSLIEKGYLSDTFPFYQTRFNHKTNDYENTGTINVIESLLTILHLGEVGLQKQESLDFIKDQVAKGTLFNSYDLNGVPVDKNQSAAAYALAALIGVVTNDQELYDSSILILNNFQITDPTSLFYGGFGNSRTKEVFSYNNLMALLAYDQ</sequence>
<dbReference type="Gene3D" id="1.50.10.10">
    <property type="match status" value="1"/>
</dbReference>
<dbReference type="GO" id="GO:0005975">
    <property type="term" value="P:carbohydrate metabolic process"/>
    <property type="evidence" value="ECO:0007669"/>
    <property type="project" value="InterPro"/>
</dbReference>
<name>A0A1E5G898_9ENTE</name>
<evidence type="ECO:0008006" key="3">
    <source>
        <dbReference type="Google" id="ProtNLM"/>
    </source>
</evidence>
<organism evidence="1 2">
    <name type="scientific">Enterococcus termitis</name>
    <dbReference type="NCBI Taxonomy" id="332950"/>
    <lineage>
        <taxon>Bacteria</taxon>
        <taxon>Bacillati</taxon>
        <taxon>Bacillota</taxon>
        <taxon>Bacilli</taxon>
        <taxon>Lactobacillales</taxon>
        <taxon>Enterococcaceae</taxon>
        <taxon>Enterococcus</taxon>
    </lineage>
</organism>
<dbReference type="EMBL" id="MIJY01000047">
    <property type="protein sequence ID" value="OEG08480.1"/>
    <property type="molecule type" value="Genomic_DNA"/>
</dbReference>
<dbReference type="Proteomes" id="UP000095094">
    <property type="component" value="Unassembled WGS sequence"/>
</dbReference>
<evidence type="ECO:0000313" key="2">
    <source>
        <dbReference type="Proteomes" id="UP000095094"/>
    </source>
</evidence>
<protein>
    <recommendedName>
        <fullName evidence="3">Glycosyl hydrolase family 8</fullName>
    </recommendedName>
</protein>
<keyword evidence="2" id="KW-1185">Reference proteome</keyword>
<dbReference type="InterPro" id="IPR008928">
    <property type="entry name" value="6-hairpin_glycosidase_sf"/>
</dbReference>
<comment type="caution">
    <text evidence="1">The sequence shown here is derived from an EMBL/GenBank/DDBJ whole genome shotgun (WGS) entry which is preliminary data.</text>
</comment>
<reference evidence="2" key="1">
    <citation type="submission" date="2016-09" db="EMBL/GenBank/DDBJ databases">
        <authorList>
            <person name="Gulvik C.A."/>
        </authorList>
    </citation>
    <scope>NUCLEOTIDE SEQUENCE [LARGE SCALE GENOMIC DNA]</scope>
    <source>
        <strain evidence="2">LMG 8895</strain>
    </source>
</reference>
<proteinExistence type="predicted"/>
<evidence type="ECO:0000313" key="1">
    <source>
        <dbReference type="EMBL" id="OEG08480.1"/>
    </source>
</evidence>
<gene>
    <name evidence="1" type="ORF">BCR25_13830</name>
</gene>
<dbReference type="RefSeq" id="WP_069665317.1">
    <property type="nucleotide sequence ID" value="NZ_JBHUJJ010000001.1"/>
</dbReference>
<dbReference type="PATRIC" id="fig|332950.4.peg.3942"/>
<dbReference type="AlphaFoldDB" id="A0A1E5G898"/>
<dbReference type="SUPFAM" id="SSF48208">
    <property type="entry name" value="Six-hairpin glycosidases"/>
    <property type="match status" value="1"/>
</dbReference>
<accession>A0A1E5G898</accession>
<dbReference type="OrthoDB" id="1779554at2"/>
<dbReference type="InterPro" id="IPR012341">
    <property type="entry name" value="6hp_glycosidase-like_sf"/>
</dbReference>